<feature type="compositionally biased region" description="Basic and acidic residues" evidence="3">
    <location>
        <begin position="84"/>
        <end position="99"/>
    </location>
</feature>
<sequence length="1058" mass="114544">MATTPTPPFKVTSIFEYKSDYDDDLSFPVGVEITVIEIEDDEWYSGSYGGKTGMFPKNFVTLIESSETKEADHVAESPATPKVEPVKTLDPEENLKSLEESPNEPVNDSFKESPSKSPVVSTSSSSTANPISSPSKATVNQALPRVPTGGGLFPNQKIHDPYSVKKQFVAAPKSSYVPQINPRDDSKVIHNFHNDSKSHPPPVNSIVNESTAVEEEPATPQLSLKERIALIQKQQQEEAEREAAAIKKQQERKLREKEKAEEKKKLAEEKKLHAEEHKEGIEPSDILDSYAVEEQPEGHAHEHVSRLDEGHVELAESEGATIEPTLANLKKSIGESEAAEQVHVHGVEEEEEAEEEEEVGEEAGDEEGSDDEELRRKKLVERMAKISGGRNMFGMMGGMSPFGQAPPPKKEVPKREKPIETQVSSGPTSPVAPIVQIPVVPTDPRDSRAAETSSMGEEDDFTESDTKFVDAGAVPVLPEVDRSTALKSSTDSLNEEDLTSEEASVTDITPPSSKITDQVDIDGTGYDADEDLSDKPKSDAPVRRESTRSVHSKISATDIEGSNISSAVPPIPSGRPPVPAPAPLDSPTVPSVPPPATPSTAPPVAAPPVPTSAPPIPTGRPPVQESTPSVPPPMPPIPTGRPPVSIQHTETEVVTPPIPRELPIASSTPGGPPPVPSTAPPSTLPPPPPPPVSEPTSDEHLYDDANASFIAEDSVSDFQQPIRASTTPGLLPPSIPEHAPPPPSDLPPPMTSPQRAATSDVGLSRNTTGSSITSLRRSSTDAGATPLRRTSTDLSRSGEAQSQARQSLLSLDPEMLHSTNWWLKGDLPESLTGKIGTDLVYEVETNTIKKRGGRSVIYRDYYILFHDLSQIVFEIEYDSEDPQSTVKWEYSAKPAPTVRKDLLDKYYREYGSKIFATASTLQRVSSPSDGIVVSILNSLKGALSAVGNKSFGVTVYRNTNNHNVARIDDIRPGDILCIKSGQFIHKGGPFGSNKTVHVGEDDHIYSAIISEFDLKKEKFRVIASDSNGNVHRESYKLADMKSGRLRVFRVVGRGYIGW</sequence>
<feature type="region of interest" description="Disordered" evidence="3">
    <location>
        <begin position="67"/>
        <end position="158"/>
    </location>
</feature>
<dbReference type="PANTHER" id="PTHR46026:SF1">
    <property type="entry name" value="RHO-TYPE GUANINE NUCLEOTIDE EXCHANGE FACTOR, ISOFORM F"/>
    <property type="match status" value="1"/>
</dbReference>
<evidence type="ECO:0000256" key="2">
    <source>
        <dbReference type="PROSITE-ProRule" id="PRU00192"/>
    </source>
</evidence>
<evidence type="ECO:0000313" key="6">
    <source>
        <dbReference type="Proteomes" id="UP001497600"/>
    </source>
</evidence>
<dbReference type="PANTHER" id="PTHR46026">
    <property type="entry name" value="RHO-TYPE GUANINE NUCLEOTIDE EXCHANGE FACTOR, ISOFORM F"/>
    <property type="match status" value="1"/>
</dbReference>
<keyword evidence="1 2" id="KW-0728">SH3 domain</keyword>
<dbReference type="Gene3D" id="2.30.30.40">
    <property type="entry name" value="SH3 Domains"/>
    <property type="match status" value="1"/>
</dbReference>
<feature type="domain" description="SH3" evidence="4">
    <location>
        <begin position="6"/>
        <end position="65"/>
    </location>
</feature>
<feature type="compositionally biased region" description="Pro residues" evidence="3">
    <location>
        <begin position="629"/>
        <end position="641"/>
    </location>
</feature>
<keyword evidence="6" id="KW-1185">Reference proteome</keyword>
<dbReference type="PRINTS" id="PR01217">
    <property type="entry name" value="PRICHEXTENSN"/>
</dbReference>
<evidence type="ECO:0000259" key="4">
    <source>
        <dbReference type="PROSITE" id="PS50002"/>
    </source>
</evidence>
<name>A0ABP0EBQ0_9ASCO</name>
<dbReference type="InterPro" id="IPR057402">
    <property type="entry name" value="AIM3_BBC1_C"/>
</dbReference>
<feature type="compositionally biased region" description="Low complexity" evidence="3">
    <location>
        <begin position="115"/>
        <end position="136"/>
    </location>
</feature>
<feature type="compositionally biased region" description="Low complexity" evidence="3">
    <location>
        <begin position="431"/>
        <end position="440"/>
    </location>
</feature>
<feature type="region of interest" description="Disordered" evidence="3">
    <location>
        <begin position="234"/>
        <end position="286"/>
    </location>
</feature>
<evidence type="ECO:0000313" key="5">
    <source>
        <dbReference type="EMBL" id="CAK7896511.1"/>
    </source>
</evidence>
<protein>
    <submittedName>
        <fullName evidence="5">Myosin tail region-interacting protein MTI1</fullName>
    </submittedName>
</protein>
<dbReference type="PROSITE" id="PS50002">
    <property type="entry name" value="SH3"/>
    <property type="match status" value="1"/>
</dbReference>
<proteinExistence type="predicted"/>
<evidence type="ECO:0000256" key="3">
    <source>
        <dbReference type="SAM" id="MobiDB-lite"/>
    </source>
</evidence>
<feature type="compositionally biased region" description="Pro residues" evidence="3">
    <location>
        <begin position="730"/>
        <end position="751"/>
    </location>
</feature>
<feature type="compositionally biased region" description="Acidic residues" evidence="3">
    <location>
        <begin position="348"/>
        <end position="372"/>
    </location>
</feature>
<feature type="region of interest" description="Disordered" evidence="3">
    <location>
        <begin position="334"/>
        <end position="805"/>
    </location>
</feature>
<feature type="compositionally biased region" description="Low complexity" evidence="3">
    <location>
        <begin position="388"/>
        <end position="403"/>
    </location>
</feature>
<feature type="compositionally biased region" description="Polar residues" evidence="3">
    <location>
        <begin position="764"/>
        <end position="805"/>
    </location>
</feature>
<dbReference type="Pfam" id="PF25459">
    <property type="entry name" value="AIM3_BBC1_C"/>
    <property type="match status" value="1"/>
</dbReference>
<gene>
    <name evidence="5" type="primary">BBC1</name>
    <name evidence="5" type="ORF">CAAN4_B05424</name>
</gene>
<dbReference type="InterPro" id="IPR036028">
    <property type="entry name" value="SH3-like_dom_sf"/>
</dbReference>
<feature type="compositionally biased region" description="Basic and acidic residues" evidence="3">
    <location>
        <begin position="533"/>
        <end position="548"/>
    </location>
</feature>
<dbReference type="Pfam" id="PF00018">
    <property type="entry name" value="SH3_1"/>
    <property type="match status" value="1"/>
</dbReference>
<feature type="compositionally biased region" description="Basic and acidic residues" evidence="3">
    <location>
        <begin position="182"/>
        <end position="198"/>
    </location>
</feature>
<dbReference type="SMART" id="SM00326">
    <property type="entry name" value="SH3"/>
    <property type="match status" value="1"/>
</dbReference>
<accession>A0ABP0EBQ0</accession>
<dbReference type="Proteomes" id="UP001497600">
    <property type="component" value="Chromosome B"/>
</dbReference>
<feature type="compositionally biased region" description="Basic and acidic residues" evidence="3">
    <location>
        <begin position="235"/>
        <end position="281"/>
    </location>
</feature>
<feature type="compositionally biased region" description="Basic and acidic residues" evidence="3">
    <location>
        <begin position="408"/>
        <end position="419"/>
    </location>
</feature>
<feature type="compositionally biased region" description="Polar residues" evidence="3">
    <location>
        <begin position="716"/>
        <end position="728"/>
    </location>
</feature>
<feature type="compositionally biased region" description="Pro residues" evidence="3">
    <location>
        <begin position="569"/>
        <end position="620"/>
    </location>
</feature>
<dbReference type="EMBL" id="OZ004254">
    <property type="protein sequence ID" value="CAK7896511.1"/>
    <property type="molecule type" value="Genomic_DNA"/>
</dbReference>
<feature type="region of interest" description="Disordered" evidence="3">
    <location>
        <begin position="175"/>
        <end position="205"/>
    </location>
</feature>
<evidence type="ECO:0000256" key="1">
    <source>
        <dbReference type="ARBA" id="ARBA00022443"/>
    </source>
</evidence>
<feature type="compositionally biased region" description="Polar residues" evidence="3">
    <location>
        <begin position="501"/>
        <end position="516"/>
    </location>
</feature>
<organism evidence="5 6">
    <name type="scientific">[Candida] anglica</name>
    <dbReference type="NCBI Taxonomy" id="148631"/>
    <lineage>
        <taxon>Eukaryota</taxon>
        <taxon>Fungi</taxon>
        <taxon>Dikarya</taxon>
        <taxon>Ascomycota</taxon>
        <taxon>Saccharomycotina</taxon>
        <taxon>Pichiomycetes</taxon>
        <taxon>Debaryomycetaceae</taxon>
        <taxon>Kurtzmaniella</taxon>
    </lineage>
</organism>
<feature type="compositionally biased region" description="Pro residues" evidence="3">
    <location>
        <begin position="670"/>
        <end position="693"/>
    </location>
</feature>
<dbReference type="SUPFAM" id="SSF50044">
    <property type="entry name" value="SH3-domain"/>
    <property type="match status" value="1"/>
</dbReference>
<dbReference type="InterPro" id="IPR001452">
    <property type="entry name" value="SH3_domain"/>
</dbReference>
<feature type="compositionally biased region" description="Polar residues" evidence="3">
    <location>
        <begin position="552"/>
        <end position="565"/>
    </location>
</feature>
<reference evidence="5 6" key="1">
    <citation type="submission" date="2024-01" db="EMBL/GenBank/DDBJ databases">
        <authorList>
            <consortium name="Genoscope - CEA"/>
            <person name="William W."/>
        </authorList>
    </citation>
    <scope>NUCLEOTIDE SEQUENCE [LARGE SCALE GENOMIC DNA]</scope>
    <source>
        <strain evidence="5 6">29B2s-10</strain>
    </source>
</reference>